<gene>
    <name evidence="1" type="ORF">LQ50_24940</name>
</gene>
<dbReference type="RefSeq" id="WP_034634045.1">
    <property type="nucleotide sequence ID" value="NZ_JRJU01000066.1"/>
</dbReference>
<sequence>MKVVEIQSKIQDLRDQLIFWENHLKDVQSNCDHHFEGESLYQKCTKCQKVVALYY</sequence>
<keyword evidence="1" id="KW-0378">Hydrolase</keyword>
<proteinExistence type="predicted"/>
<dbReference type="AlphaFoldDB" id="A0A0B0ICV7"/>
<organism evidence="1 2">
    <name type="scientific">Halalkalibacter okhensis</name>
    <dbReference type="NCBI Taxonomy" id="333138"/>
    <lineage>
        <taxon>Bacteria</taxon>
        <taxon>Bacillati</taxon>
        <taxon>Bacillota</taxon>
        <taxon>Bacilli</taxon>
        <taxon>Bacillales</taxon>
        <taxon>Bacillaceae</taxon>
        <taxon>Halalkalibacter</taxon>
    </lineage>
</organism>
<name>A0A0B0ICV7_9BACI</name>
<dbReference type="OrthoDB" id="2889298at2"/>
<dbReference type="GO" id="GO:0008233">
    <property type="term" value="F:peptidase activity"/>
    <property type="evidence" value="ECO:0007669"/>
    <property type="project" value="UniProtKB-KW"/>
</dbReference>
<keyword evidence="1" id="KW-0645">Protease</keyword>
<dbReference type="Proteomes" id="UP000030832">
    <property type="component" value="Unassembled WGS sequence"/>
</dbReference>
<evidence type="ECO:0000313" key="1">
    <source>
        <dbReference type="EMBL" id="KHF37849.1"/>
    </source>
</evidence>
<keyword evidence="2" id="KW-1185">Reference proteome</keyword>
<dbReference type="EMBL" id="JRJU01000066">
    <property type="protein sequence ID" value="KHF37849.1"/>
    <property type="molecule type" value="Genomic_DNA"/>
</dbReference>
<comment type="caution">
    <text evidence="1">The sequence shown here is derived from an EMBL/GenBank/DDBJ whole genome shotgun (WGS) entry which is preliminary data.</text>
</comment>
<dbReference type="GO" id="GO:0006508">
    <property type="term" value="P:proteolysis"/>
    <property type="evidence" value="ECO:0007669"/>
    <property type="project" value="UniProtKB-KW"/>
</dbReference>
<protein>
    <submittedName>
        <fullName evidence="1">Serine protease</fullName>
    </submittedName>
</protein>
<reference evidence="1 2" key="1">
    <citation type="submission" date="2014-09" db="EMBL/GenBank/DDBJ databases">
        <title>Genome sequencing and annotation of Bacillus Okhensis strain Kh10-101T.</title>
        <authorList>
            <person name="Prakash J.S."/>
        </authorList>
    </citation>
    <scope>NUCLEOTIDE SEQUENCE [LARGE SCALE GENOMIC DNA]</scope>
    <source>
        <strain evidence="2">Kh10-101T</strain>
    </source>
</reference>
<accession>A0A0B0ICV7</accession>
<evidence type="ECO:0000313" key="2">
    <source>
        <dbReference type="Proteomes" id="UP000030832"/>
    </source>
</evidence>